<keyword evidence="1" id="KW-0645">Protease</keyword>
<evidence type="ECO:0000313" key="3">
    <source>
        <dbReference type="Proteomes" id="UP000529417"/>
    </source>
</evidence>
<reference evidence="2 3" key="1">
    <citation type="journal article" date="2000" name="Arch. Microbiol.">
        <title>Rhodobaca bogoriensis gen. nov. and sp. nov., an alkaliphilic purple nonsulfur bacterium from African Rift Valley soda lakes.</title>
        <authorList>
            <person name="Milford A.D."/>
            <person name="Achenbach L.A."/>
            <person name="Jung D.O."/>
            <person name="Madigan M.T."/>
        </authorList>
    </citation>
    <scope>NUCLEOTIDE SEQUENCE [LARGE SCALE GENOMIC DNA]</scope>
    <source>
        <strain evidence="2 3">2376</strain>
    </source>
</reference>
<protein>
    <recommendedName>
        <fullName evidence="1">Dipeptidase</fullName>
        <ecNumber evidence="1">3.4.-.-</ecNumber>
    </recommendedName>
</protein>
<comment type="catalytic activity">
    <reaction evidence="1">
        <text>an L-aminoacyl-L-amino acid + H2O = 2 an L-alpha-amino acid</text>
        <dbReference type="Rhea" id="RHEA:48940"/>
        <dbReference type="ChEBI" id="CHEBI:15377"/>
        <dbReference type="ChEBI" id="CHEBI:59869"/>
        <dbReference type="ChEBI" id="CHEBI:77460"/>
    </reaction>
</comment>
<dbReference type="EMBL" id="JACBXS010000027">
    <property type="protein sequence ID" value="NYS25898.1"/>
    <property type="molecule type" value="Genomic_DNA"/>
</dbReference>
<dbReference type="Proteomes" id="UP000529417">
    <property type="component" value="Unassembled WGS sequence"/>
</dbReference>
<accession>A0A7Z0L1I1</accession>
<dbReference type="GO" id="GO:0070004">
    <property type="term" value="F:cysteine-type exopeptidase activity"/>
    <property type="evidence" value="ECO:0007669"/>
    <property type="project" value="InterPro"/>
</dbReference>
<dbReference type="PANTHER" id="PTHR12994">
    <property type="entry name" value="SECERNIN"/>
    <property type="match status" value="1"/>
</dbReference>
<gene>
    <name evidence="2" type="ORF">HUK65_12945</name>
</gene>
<dbReference type="AlphaFoldDB" id="A0A7Z0L1I1"/>
<keyword evidence="1" id="KW-0378">Hydrolase</keyword>
<organism evidence="2 3">
    <name type="scientific">Rhabdonatronobacter sediminivivens</name>
    <dbReference type="NCBI Taxonomy" id="2743469"/>
    <lineage>
        <taxon>Bacteria</taxon>
        <taxon>Pseudomonadati</taxon>
        <taxon>Pseudomonadota</taxon>
        <taxon>Alphaproteobacteria</taxon>
        <taxon>Rhodobacterales</taxon>
        <taxon>Paracoccaceae</taxon>
        <taxon>Rhabdonatronobacter</taxon>
    </lineage>
</organism>
<proteinExistence type="inferred from homology"/>
<comment type="caution">
    <text evidence="2">The sequence shown here is derived from an EMBL/GenBank/DDBJ whole genome shotgun (WGS) entry which is preliminary data.</text>
</comment>
<evidence type="ECO:0000313" key="2">
    <source>
        <dbReference type="EMBL" id="NYS25898.1"/>
    </source>
</evidence>
<dbReference type="GO" id="GO:0016805">
    <property type="term" value="F:dipeptidase activity"/>
    <property type="evidence" value="ECO:0007669"/>
    <property type="project" value="UniProtKB-KW"/>
</dbReference>
<dbReference type="PANTHER" id="PTHR12994:SF17">
    <property type="entry name" value="LD30995P"/>
    <property type="match status" value="1"/>
</dbReference>
<keyword evidence="1" id="KW-0224">Dipeptidase</keyword>
<evidence type="ECO:0000256" key="1">
    <source>
        <dbReference type="RuleBase" id="RU364089"/>
    </source>
</evidence>
<name>A0A7Z0L1I1_9RHOB</name>
<dbReference type="GO" id="GO:0006508">
    <property type="term" value="P:proteolysis"/>
    <property type="evidence" value="ECO:0007669"/>
    <property type="project" value="UniProtKB-KW"/>
</dbReference>
<dbReference type="RefSeq" id="WP_179906697.1">
    <property type="nucleotide sequence ID" value="NZ_JACBXS010000027.1"/>
</dbReference>
<dbReference type="EC" id="3.4.-.-" evidence="1"/>
<dbReference type="InterPro" id="IPR005322">
    <property type="entry name" value="Peptidase_C69"/>
</dbReference>
<sequence>MSYGIYIGRNHSADGHAWLAGYGDEPSSHWLEIAPRAEHAPDAVIEVGVSPAADLPGQRSTIPQVPQTFRHLRVSYSYYLGVPAPITNGGLNEHGVAVRDIWSTSRKELVDMTPPDQRGPNYSDLARLVLERARTAREGVDLIAALIAAHGYSCYGGNSHIIADPDEAWVVIEFAGAQKLWVAERLGPDSIRASRPGYIGTIPDHPTADFLFPDHFTDFAVQQGWYDPAQGPLDVNAVYGDGKGRWDGVAWIEDEMCQRAARPEKITLPDVIWSIATERLTGDTAGYGQVVPLMHPAHDALRVMWHAPVGPVTAPLVPVFMGMTDVPLEYGPHRYLTTGESARFLDARHAGRNGDTISHVPQGAEVTHSAFAVHKRLMHLAFQLQDPLLAELFDHARRAEATLAADLPAVLRSAEILLDQGEEHLARRLLTVQAADWLNRALHDAQALAEAAEHRLRNLGALNLSANPLKPDQIW</sequence>
<comment type="similarity">
    <text evidence="1">Belongs to the peptidase C69 family.</text>
</comment>
<dbReference type="Gene3D" id="3.60.60.10">
    <property type="entry name" value="Penicillin V Acylase, Chain A"/>
    <property type="match status" value="1"/>
</dbReference>
<dbReference type="Pfam" id="PF03577">
    <property type="entry name" value="Peptidase_C69"/>
    <property type="match status" value="1"/>
</dbReference>
<keyword evidence="3" id="KW-1185">Reference proteome</keyword>